<dbReference type="AlphaFoldDB" id="A0A5N7C8D0"/>
<gene>
    <name evidence="6" type="ORF">BDV23DRAFT_183503</name>
</gene>
<feature type="domain" description="Hydantoinase/oxoprolinase N-terminal" evidence="3">
    <location>
        <begin position="3"/>
        <end position="180"/>
    </location>
</feature>
<feature type="domain" description="Hydantoinase A/oxoprolinase" evidence="2">
    <location>
        <begin position="203"/>
        <end position="384"/>
    </location>
</feature>
<evidence type="ECO:0000259" key="3">
    <source>
        <dbReference type="Pfam" id="PF05378"/>
    </source>
</evidence>
<dbReference type="PANTHER" id="PTHR11365">
    <property type="entry name" value="5-OXOPROLINASE RELATED"/>
    <property type="match status" value="1"/>
</dbReference>
<organism evidence="6">
    <name type="scientific">Petromyces alliaceus</name>
    <name type="common">Aspergillus alliaceus</name>
    <dbReference type="NCBI Taxonomy" id="209559"/>
    <lineage>
        <taxon>Eukaryota</taxon>
        <taxon>Fungi</taxon>
        <taxon>Dikarya</taxon>
        <taxon>Ascomycota</taxon>
        <taxon>Pezizomycotina</taxon>
        <taxon>Eurotiomycetes</taxon>
        <taxon>Eurotiomycetidae</taxon>
        <taxon>Eurotiales</taxon>
        <taxon>Aspergillaceae</taxon>
        <taxon>Aspergillus</taxon>
        <taxon>Aspergillus subgen. Circumdati</taxon>
    </lineage>
</organism>
<dbReference type="Pfam" id="PF05378">
    <property type="entry name" value="Hydant_A_N"/>
    <property type="match status" value="1"/>
</dbReference>
<reference evidence="6" key="1">
    <citation type="submission" date="2019-04" db="EMBL/GenBank/DDBJ databases">
        <title>Friends and foes A comparative genomics studyof 23 Aspergillus species from section Flavi.</title>
        <authorList>
            <consortium name="DOE Joint Genome Institute"/>
            <person name="Kjaerbolling I."/>
            <person name="Vesth T."/>
            <person name="Frisvad J.C."/>
            <person name="Nybo J.L."/>
            <person name="Theobald S."/>
            <person name="Kildgaard S."/>
            <person name="Isbrandt T."/>
            <person name="Kuo A."/>
            <person name="Sato A."/>
            <person name="Lyhne E.K."/>
            <person name="Kogle M.E."/>
            <person name="Wiebenga A."/>
            <person name="Kun R.S."/>
            <person name="Lubbers R.J."/>
            <person name="Makela M.R."/>
            <person name="Barry K."/>
            <person name="Chovatia M."/>
            <person name="Clum A."/>
            <person name="Daum C."/>
            <person name="Haridas S."/>
            <person name="He G."/>
            <person name="LaButti K."/>
            <person name="Lipzen A."/>
            <person name="Mondo S."/>
            <person name="Riley R."/>
            <person name="Salamov A."/>
            <person name="Simmons B.A."/>
            <person name="Magnuson J.K."/>
            <person name="Henrissat B."/>
            <person name="Mortensen U.H."/>
            <person name="Larsen T.O."/>
            <person name="Devries R.P."/>
            <person name="Grigoriev I.V."/>
            <person name="Machida M."/>
            <person name="Baker S.E."/>
            <person name="Andersen M.R."/>
        </authorList>
    </citation>
    <scope>NUCLEOTIDE SEQUENCE [LARGE SCALE GENOMIC DNA]</scope>
    <source>
        <strain evidence="6">IBT 14317</strain>
    </source>
</reference>
<dbReference type="Gene3D" id="3.40.1610.10">
    <property type="entry name" value="CV3147-like domain"/>
    <property type="match status" value="1"/>
</dbReference>
<sequence>MYRIGVDVGGTNTDAAILDITQTSSPLRGLLASAKTPTSPNISEGIKCSVEQVLTASGVDRQGVLSVAIGTTHFINAVVQAQGHQLARVAVIRLCGPFTRQVPPFVDFPARLKQIVEGPVFYLDGGIEIDGREILPLNEDEIKATVRKLRKACIDKVALVGVFSAIDKDGINERRCKEIMLTENPQLDIVCSADIGGPGLLERENATILNAAILDLARDTFNAFSVAIGELGLACDLFLTQNDGTLTDVGTANQFPIQTFSSGPINSMTGAAFLASVELKGVHHEKQVLVVDVGGTTTDVCALLPSGFPRPAPSFVEIGGVRTAFSMPEVLSIGLGGGSYVEHDSSASSVTVGPTSVGNLLRQKALVFGGETLTATDIVVAAGKAKLGNAVNVSRVPQAVISQARAEIKKRLQAAVQRMKTSSLPVTLLLVGGGSLIYMDQLDGVDECIIPPHHDSANAVGAAVAKISGIVDTIEILEGNDAAKVLRDTENKAIEVALKRGAAKEDIKIVELEQIPLQYMTTKAARIIVKAVGKVAIGKAHSSHKESKEFQKEAGKHKKTLSSKSSITPAPPPKTPASVDILIYEPSVRGGVWSLTATDLELISIGTGILGAGGGGPSYLQYLDCLSKLDSEHPGKMRVISPKAMSDSDVCVLGVWYGAPSVSGERIPNGSEIRNAVEWSVRASGCAKFDAIIAAEIGGGNGMSAFPTGVFYDIPVLDGDHMGRAFPTIGHILPYIYGAPITPCAISDCRDNAALITSTESNGKVEKLLRSVAVELGLMTGVSPTPLPGTLVKRYCVPNTISQAWYLGRAVRRAQQLKVDVVESILDVNPGKLLYTGKIVHVQRDISGGYTMGTVTIAPLSPEEQDLSHTSPCPWQPQEQRHLVVPFQNEYLYATFVDSGCEDVICSVPDLISIIGQDGQAIGSPELRYGLTAHVIAMAAHPLWTSEKALKVGGPAGFGLDFQWTSIGTYKEPRSVIEEFDGKNPS</sequence>
<dbReference type="InterPro" id="IPR002821">
    <property type="entry name" value="Hydantoinase_A"/>
</dbReference>
<dbReference type="EMBL" id="ML735255">
    <property type="protein sequence ID" value="KAE8390401.1"/>
    <property type="molecule type" value="Genomic_DNA"/>
</dbReference>
<feature type="region of interest" description="Disordered" evidence="1">
    <location>
        <begin position="543"/>
        <end position="574"/>
    </location>
</feature>
<name>A0A5N7C8D0_PETAA</name>
<accession>A0A5N7C8D0</accession>
<protein>
    <recommendedName>
        <fullName evidence="7">Hydantoinase/oxoprolinase</fullName>
    </recommendedName>
</protein>
<evidence type="ECO:0000256" key="1">
    <source>
        <dbReference type="SAM" id="MobiDB-lite"/>
    </source>
</evidence>
<dbReference type="InterPro" id="IPR024071">
    <property type="entry name" value="S-Me-THD_C_sf"/>
</dbReference>
<evidence type="ECO:0000259" key="5">
    <source>
        <dbReference type="Pfam" id="PF20906"/>
    </source>
</evidence>
<dbReference type="InterPro" id="IPR043129">
    <property type="entry name" value="ATPase_NBD"/>
</dbReference>
<dbReference type="Gene3D" id="2.40.390.10">
    <property type="entry name" value="CV3147-like"/>
    <property type="match status" value="1"/>
</dbReference>
<dbReference type="InterPro" id="IPR027479">
    <property type="entry name" value="S-Me-THD_N_sf"/>
</dbReference>
<feature type="compositionally biased region" description="Basic and acidic residues" evidence="1">
    <location>
        <begin position="543"/>
        <end position="554"/>
    </location>
</feature>
<dbReference type="InterPro" id="IPR048350">
    <property type="entry name" value="S-Me-THD-like_C"/>
</dbReference>
<feature type="domain" description="S-Me-THD-like C-terminal" evidence="5">
    <location>
        <begin position="761"/>
        <end position="966"/>
    </location>
</feature>
<dbReference type="Proteomes" id="UP000326877">
    <property type="component" value="Unassembled WGS sequence"/>
</dbReference>
<dbReference type="Pfam" id="PF06032">
    <property type="entry name" value="S-Me-THD_N"/>
    <property type="match status" value="1"/>
</dbReference>
<dbReference type="Pfam" id="PF01968">
    <property type="entry name" value="Hydantoinase_A"/>
    <property type="match status" value="1"/>
</dbReference>
<dbReference type="InterPro" id="IPR008040">
    <property type="entry name" value="Hydant_A_N"/>
</dbReference>
<dbReference type="PANTHER" id="PTHR11365:SF10">
    <property type="entry name" value="HYDANTOINASE_OXOPROLINASE"/>
    <property type="match status" value="1"/>
</dbReference>
<evidence type="ECO:0000259" key="4">
    <source>
        <dbReference type="Pfam" id="PF06032"/>
    </source>
</evidence>
<evidence type="ECO:0000313" key="6">
    <source>
        <dbReference type="EMBL" id="KAE8390401.1"/>
    </source>
</evidence>
<dbReference type="SUPFAM" id="SSF160991">
    <property type="entry name" value="CV3147-like"/>
    <property type="match status" value="1"/>
</dbReference>
<dbReference type="OrthoDB" id="5404895at2759"/>
<dbReference type="Pfam" id="PF20906">
    <property type="entry name" value="S-Me-THD_C"/>
    <property type="match status" value="1"/>
</dbReference>
<proteinExistence type="predicted"/>
<dbReference type="GO" id="GO:0016787">
    <property type="term" value="F:hydrolase activity"/>
    <property type="evidence" value="ECO:0007669"/>
    <property type="project" value="InterPro"/>
</dbReference>
<feature type="domain" description="S-Me-THD N-terminal" evidence="4">
    <location>
        <begin position="598"/>
        <end position="757"/>
    </location>
</feature>
<evidence type="ECO:0000259" key="2">
    <source>
        <dbReference type="Pfam" id="PF01968"/>
    </source>
</evidence>
<dbReference type="InterPro" id="IPR010318">
    <property type="entry name" value="S-Me-THD_N"/>
</dbReference>
<evidence type="ECO:0008006" key="7">
    <source>
        <dbReference type="Google" id="ProtNLM"/>
    </source>
</evidence>
<dbReference type="SUPFAM" id="SSF53067">
    <property type="entry name" value="Actin-like ATPase domain"/>
    <property type="match status" value="2"/>
</dbReference>
<dbReference type="InterPro" id="IPR045079">
    <property type="entry name" value="Oxoprolinase-like"/>
</dbReference>